<dbReference type="VEuPathDB" id="CryptoDB:Cvel_16966"/>
<feature type="compositionally biased region" description="Basic and acidic residues" evidence="1">
    <location>
        <begin position="111"/>
        <end position="134"/>
    </location>
</feature>
<proteinExistence type="predicted"/>
<evidence type="ECO:0000313" key="2">
    <source>
        <dbReference type="EMBL" id="CEM12770.1"/>
    </source>
</evidence>
<sequence length="184" mass="19947">MTCTVTSERPAGAQEAIGTFRDSSAATRAISSPPVILGRRLRRALTFPCPPPPSQAQPRRLLSLFTPGPLGAPSRAPLQRSFIESTRTLEDSFLSPRPPAVHPRQSARLDTMARRQKELRGNTETREEVDRRNFGADAARQTAPPPGFSPKHRGSGWGPAGPPRPEEPPKDGQGEGKRRFGGGK</sequence>
<reference evidence="2" key="1">
    <citation type="submission" date="2014-11" db="EMBL/GenBank/DDBJ databases">
        <authorList>
            <person name="Otto D Thomas"/>
            <person name="Naeem Raeece"/>
        </authorList>
    </citation>
    <scope>NUCLEOTIDE SEQUENCE</scope>
</reference>
<dbReference type="EMBL" id="CDMZ01000365">
    <property type="protein sequence ID" value="CEM12770.1"/>
    <property type="molecule type" value="Genomic_DNA"/>
</dbReference>
<accession>A0A0G4FH30</accession>
<gene>
    <name evidence="2" type="ORF">Cvel_16966</name>
</gene>
<name>A0A0G4FH30_9ALVE</name>
<protein>
    <submittedName>
        <fullName evidence="2">Uncharacterized protein</fullName>
    </submittedName>
</protein>
<feature type="region of interest" description="Disordered" evidence="1">
    <location>
        <begin position="1"/>
        <end position="25"/>
    </location>
</feature>
<evidence type="ECO:0000256" key="1">
    <source>
        <dbReference type="SAM" id="MobiDB-lite"/>
    </source>
</evidence>
<feature type="region of interest" description="Disordered" evidence="1">
    <location>
        <begin position="89"/>
        <end position="184"/>
    </location>
</feature>
<feature type="compositionally biased region" description="Basic and acidic residues" evidence="1">
    <location>
        <begin position="164"/>
        <end position="178"/>
    </location>
</feature>
<organism evidence="2">
    <name type="scientific">Chromera velia CCMP2878</name>
    <dbReference type="NCBI Taxonomy" id="1169474"/>
    <lineage>
        <taxon>Eukaryota</taxon>
        <taxon>Sar</taxon>
        <taxon>Alveolata</taxon>
        <taxon>Colpodellida</taxon>
        <taxon>Chromeraceae</taxon>
        <taxon>Chromera</taxon>
    </lineage>
</organism>
<dbReference type="AlphaFoldDB" id="A0A0G4FH30"/>